<feature type="coiled-coil region" evidence="1">
    <location>
        <begin position="365"/>
        <end position="394"/>
    </location>
</feature>
<reference evidence="2" key="1">
    <citation type="journal article" date="2015" name="Nature">
        <title>Complex archaea that bridge the gap between prokaryotes and eukaryotes.</title>
        <authorList>
            <person name="Spang A."/>
            <person name="Saw J.H."/>
            <person name="Jorgensen S.L."/>
            <person name="Zaremba-Niedzwiedzka K."/>
            <person name="Martijn J."/>
            <person name="Lind A.E."/>
            <person name="van Eijk R."/>
            <person name="Schleper C."/>
            <person name="Guy L."/>
            <person name="Ettema T.J."/>
        </authorList>
    </citation>
    <scope>NUCLEOTIDE SEQUENCE</scope>
</reference>
<organism evidence="2">
    <name type="scientific">marine sediment metagenome</name>
    <dbReference type="NCBI Taxonomy" id="412755"/>
    <lineage>
        <taxon>unclassified sequences</taxon>
        <taxon>metagenomes</taxon>
        <taxon>ecological metagenomes</taxon>
    </lineage>
</organism>
<proteinExistence type="predicted"/>
<sequence length="471" mass="50645">MATPNASSIVDFLKKRGFVPEQGERFPLFSQRKRIFEQLNLPAEGTEFRGTAQENLALLSRLGQSEREAGIGITPENLLDITRVGAQPTLATTEAERILTARREGTTGETPIGELLPGGIPQFDPQGRPIQPTATPTPAVIPPVTQEPRDIQETPTIPEGLRSLVETARTGGVGELPTSEQVATQALEMFTGGTAFAFAQEETGAARAQVRLQAERETQEFIRAIGRRGLVPQGGTAIRGVSTIEVDKLASLLGVDRRFAKIIATGLQTAAQDLVREAKQEIKTGKQEATQALGQLGFILAPDGTLVQKPAEARAQATAARAEEAGVRAEEAGIRAEEAGTRAQAALELSEARFQLSSAKTVEDVRLANERLAISQANLELAQQREERIAAQAEATNVYTSTQQDKLRAFEIDPADTEAADTLLFKGEAELKKLQQQRKAGLSPGIVGGASDFAFDTFSKVWNFTGSFFGF</sequence>
<evidence type="ECO:0000256" key="1">
    <source>
        <dbReference type="SAM" id="Coils"/>
    </source>
</evidence>
<protein>
    <submittedName>
        <fullName evidence="2">Uncharacterized protein</fullName>
    </submittedName>
</protein>
<keyword evidence="1" id="KW-0175">Coiled coil</keyword>
<name>A0A0F9UED3_9ZZZZ</name>
<evidence type="ECO:0000313" key="2">
    <source>
        <dbReference type="EMBL" id="KKN59601.1"/>
    </source>
</evidence>
<gene>
    <name evidence="2" type="ORF">LCGC14_0540640</name>
</gene>
<dbReference type="EMBL" id="LAZR01000721">
    <property type="protein sequence ID" value="KKN59601.1"/>
    <property type="molecule type" value="Genomic_DNA"/>
</dbReference>
<accession>A0A0F9UED3</accession>
<comment type="caution">
    <text evidence="2">The sequence shown here is derived from an EMBL/GenBank/DDBJ whole genome shotgun (WGS) entry which is preliminary data.</text>
</comment>
<dbReference type="AlphaFoldDB" id="A0A0F9UED3"/>